<reference evidence="2" key="1">
    <citation type="submission" date="2021-10" db="EMBL/GenBank/DDBJ databases">
        <title>Anaerobic single-cell dispensing facilitates the cultivation of human gut bacteria.</title>
        <authorList>
            <person name="Afrizal A."/>
        </authorList>
    </citation>
    <scope>NUCLEOTIDE SEQUENCE</scope>
    <source>
        <strain evidence="2">CLA-AA-H250</strain>
    </source>
</reference>
<feature type="transmembrane region" description="Helical" evidence="1">
    <location>
        <begin position="227"/>
        <end position="250"/>
    </location>
</feature>
<proteinExistence type="predicted"/>
<accession>A0AAE3AMC5</accession>
<comment type="caution">
    <text evidence="2">The sequence shown here is derived from an EMBL/GenBank/DDBJ whole genome shotgun (WGS) entry which is preliminary data.</text>
</comment>
<keyword evidence="3" id="KW-1185">Reference proteome</keyword>
<feature type="transmembrane region" description="Helical" evidence="1">
    <location>
        <begin position="12"/>
        <end position="34"/>
    </location>
</feature>
<keyword evidence="1" id="KW-0472">Membrane</keyword>
<feature type="transmembrane region" description="Helical" evidence="1">
    <location>
        <begin position="154"/>
        <end position="179"/>
    </location>
</feature>
<sequence>MRVWNVLRNDFARTVCSKAFVFAALGLTAATFLTGMEELSYMQSENDLIYIYGIFQYLDFQLLFLLFAAIPGAALFCADWENRFIRFSAQRCSKRIYGVSKGIACFVSAVLVVVVSEWLDLMILRLWGFPAVNMENGISMALGAFDEIGYSERVYLYFAAVIFIKACCAGAFAEFALWLSTKITNVFVTLSAPMLAYYVLNTLMMWLRMPSKFYPGMLSKGLSVFGGAGTTTLVTCGIFAAFGAVFLVLFTRSCRRRLENG</sequence>
<feature type="transmembrane region" description="Helical" evidence="1">
    <location>
        <begin position="99"/>
        <end position="119"/>
    </location>
</feature>
<dbReference type="RefSeq" id="WP_308450094.1">
    <property type="nucleotide sequence ID" value="NZ_JAJEQC010000022.1"/>
</dbReference>
<dbReference type="Proteomes" id="UP001199424">
    <property type="component" value="Unassembled WGS sequence"/>
</dbReference>
<name>A0AAE3AMC5_9FIRM</name>
<organism evidence="2 3">
    <name type="scientific">Hominenteromicrobium mulieris</name>
    <dbReference type="NCBI Taxonomy" id="2885357"/>
    <lineage>
        <taxon>Bacteria</taxon>
        <taxon>Bacillati</taxon>
        <taxon>Bacillota</taxon>
        <taxon>Clostridia</taxon>
        <taxon>Eubacteriales</taxon>
        <taxon>Oscillospiraceae</taxon>
        <taxon>Hominenteromicrobium</taxon>
    </lineage>
</organism>
<gene>
    <name evidence="2" type="ORF">LKD31_13360</name>
</gene>
<dbReference type="AlphaFoldDB" id="A0AAE3AMC5"/>
<keyword evidence="1" id="KW-1133">Transmembrane helix</keyword>
<evidence type="ECO:0000313" key="3">
    <source>
        <dbReference type="Proteomes" id="UP001199424"/>
    </source>
</evidence>
<evidence type="ECO:0000256" key="1">
    <source>
        <dbReference type="SAM" id="Phobius"/>
    </source>
</evidence>
<keyword evidence="1" id="KW-0812">Transmembrane</keyword>
<feature type="transmembrane region" description="Helical" evidence="1">
    <location>
        <begin position="186"/>
        <end position="207"/>
    </location>
</feature>
<dbReference type="EMBL" id="JAJEQC010000022">
    <property type="protein sequence ID" value="MCC2137981.1"/>
    <property type="molecule type" value="Genomic_DNA"/>
</dbReference>
<protein>
    <submittedName>
        <fullName evidence="2">Uncharacterized protein</fullName>
    </submittedName>
</protein>
<feature type="transmembrane region" description="Helical" evidence="1">
    <location>
        <begin position="54"/>
        <end position="78"/>
    </location>
</feature>
<evidence type="ECO:0000313" key="2">
    <source>
        <dbReference type="EMBL" id="MCC2137981.1"/>
    </source>
</evidence>